<evidence type="ECO:0000313" key="3">
    <source>
        <dbReference type="Proteomes" id="UP000669317"/>
    </source>
</evidence>
<feature type="region of interest" description="Disordered" evidence="1">
    <location>
        <begin position="16"/>
        <end position="61"/>
    </location>
</feature>
<dbReference type="EMBL" id="JAGIKT010000149">
    <property type="protein sequence ID" value="MBP0116519.1"/>
    <property type="molecule type" value="Genomic_DNA"/>
</dbReference>
<evidence type="ECO:0000256" key="1">
    <source>
        <dbReference type="SAM" id="MobiDB-lite"/>
    </source>
</evidence>
<gene>
    <name evidence="2" type="ORF">JWS04_36800</name>
</gene>
<evidence type="ECO:0000313" key="2">
    <source>
        <dbReference type="EMBL" id="MBP0116519.1"/>
    </source>
</evidence>
<dbReference type="RefSeq" id="WP_209296751.1">
    <property type="nucleotide sequence ID" value="NZ_JAGIKT010000149.1"/>
</dbReference>
<evidence type="ECO:0008006" key="4">
    <source>
        <dbReference type="Google" id="ProtNLM"/>
    </source>
</evidence>
<name>A0ABS4A9X9_9BRAD</name>
<accession>A0ABS4A9X9</accession>
<protein>
    <recommendedName>
        <fullName evidence="4">Transposase</fullName>
    </recommendedName>
</protein>
<keyword evidence="3" id="KW-1185">Reference proteome</keyword>
<sequence>MNGLVSRFVRGATVEAETGKARKSCERRGPASPAGAMSPKQRDEDHVQPTQDAVDDRPQNRMVVDFGDTELRLRRSGKIVA</sequence>
<comment type="caution">
    <text evidence="2">The sequence shown here is derived from an EMBL/GenBank/DDBJ whole genome shotgun (WGS) entry which is preliminary data.</text>
</comment>
<organism evidence="2 3">
    <name type="scientific">Bradyrhizobium vignae</name>
    <dbReference type="NCBI Taxonomy" id="1549949"/>
    <lineage>
        <taxon>Bacteria</taxon>
        <taxon>Pseudomonadati</taxon>
        <taxon>Pseudomonadota</taxon>
        <taxon>Alphaproteobacteria</taxon>
        <taxon>Hyphomicrobiales</taxon>
        <taxon>Nitrobacteraceae</taxon>
        <taxon>Bradyrhizobium</taxon>
    </lineage>
</organism>
<dbReference type="Proteomes" id="UP000669317">
    <property type="component" value="Unassembled WGS sequence"/>
</dbReference>
<feature type="compositionally biased region" description="Basic and acidic residues" evidence="1">
    <location>
        <begin position="17"/>
        <end position="29"/>
    </location>
</feature>
<reference evidence="2 3" key="1">
    <citation type="submission" date="2021-03" db="EMBL/GenBank/DDBJ databases">
        <title>Genome Sequence of Bradyrhizobium vignae strain ISRA400.</title>
        <authorList>
            <person name="Tisa L.S."/>
            <person name="Svistoonoff S."/>
            <person name="Hocher V."/>
            <person name="Fall S."/>
            <person name="Zaiya A."/>
            <person name="Naing D."/>
            <person name="Niang N."/>
            <person name="Diouf A."/>
            <person name="Dasylva M.C."/>
            <person name="Toure O."/>
            <person name="Gueye M."/>
            <person name="Gully D."/>
            <person name="Tisseyre P."/>
            <person name="Simpson S."/>
            <person name="Morris K."/>
            <person name="Thomas W.K."/>
        </authorList>
    </citation>
    <scope>NUCLEOTIDE SEQUENCE [LARGE SCALE GENOMIC DNA]</scope>
    <source>
        <strain evidence="2 3">ISRA400</strain>
    </source>
</reference>
<proteinExistence type="predicted"/>